<evidence type="ECO:0000256" key="4">
    <source>
        <dbReference type="ARBA" id="ARBA00022679"/>
    </source>
</evidence>
<evidence type="ECO:0000256" key="5">
    <source>
        <dbReference type="ARBA" id="ARBA00023136"/>
    </source>
</evidence>
<keyword evidence="10" id="KW-1133">Transmembrane helix</keyword>
<keyword evidence="2" id="KW-1003">Cell membrane</keyword>
<feature type="domain" description="Glycosyltransferase 2-like" evidence="11">
    <location>
        <begin position="13"/>
        <end position="142"/>
    </location>
</feature>
<evidence type="ECO:0000256" key="2">
    <source>
        <dbReference type="ARBA" id="ARBA00022475"/>
    </source>
</evidence>
<dbReference type="Proteomes" id="UP001155145">
    <property type="component" value="Unassembled WGS sequence"/>
</dbReference>
<evidence type="ECO:0000256" key="7">
    <source>
        <dbReference type="ARBA" id="ARBA00037904"/>
    </source>
</evidence>
<feature type="transmembrane region" description="Helical" evidence="10">
    <location>
        <begin position="140"/>
        <end position="160"/>
    </location>
</feature>
<dbReference type="PANTHER" id="PTHR43646">
    <property type="entry name" value="GLYCOSYLTRANSFERASE"/>
    <property type="match status" value="1"/>
</dbReference>
<evidence type="ECO:0000313" key="12">
    <source>
        <dbReference type="EMBL" id="MCC3272619.1"/>
    </source>
</evidence>
<evidence type="ECO:0000259" key="11">
    <source>
        <dbReference type="Pfam" id="PF00535"/>
    </source>
</evidence>
<dbReference type="PANTHER" id="PTHR43646:SF2">
    <property type="entry name" value="GLYCOSYLTRANSFERASE 2-LIKE DOMAIN-CONTAINING PROTEIN"/>
    <property type="match status" value="1"/>
</dbReference>
<dbReference type="InterPro" id="IPR001173">
    <property type="entry name" value="Glyco_trans_2-like"/>
</dbReference>
<dbReference type="SUPFAM" id="SSF53448">
    <property type="entry name" value="Nucleotide-diphospho-sugar transferases"/>
    <property type="match status" value="1"/>
</dbReference>
<comment type="function">
    <text evidence="6">Catalyzes the glycosylation of 4,4'-diaponeurosporenoate, i.e. the esterification of glucose at the C1'' position with the carboxyl group of 4,4'-diaponeurosporenic acid, to form glycosyl-4,4'-diaponeurosporenoate. This is a step in the biosynthesis of staphyloxanthin, an orange pigment present in most staphylococci strains.</text>
</comment>
<evidence type="ECO:0000256" key="8">
    <source>
        <dbReference type="ARBA" id="ARBA00038120"/>
    </source>
</evidence>
<reference evidence="12" key="1">
    <citation type="submission" date="2021-10" db="EMBL/GenBank/DDBJ databases">
        <title>Novel species in genus Arthrobacter.</title>
        <authorList>
            <person name="Liu Y."/>
        </authorList>
    </citation>
    <scope>NUCLEOTIDE SEQUENCE</scope>
    <source>
        <strain evidence="12">Zg-Y462</strain>
        <strain evidence="14">zg-Y462</strain>
    </source>
</reference>
<dbReference type="EMBL" id="JAJFZT010000005">
    <property type="protein sequence ID" value="MCC3272619.1"/>
    <property type="molecule type" value="Genomic_DNA"/>
</dbReference>
<evidence type="ECO:0000256" key="6">
    <source>
        <dbReference type="ARBA" id="ARBA00037281"/>
    </source>
</evidence>
<comment type="subcellular location">
    <subcellularLocation>
        <location evidence="1">Cell membrane</location>
    </subcellularLocation>
</comment>
<evidence type="ECO:0000313" key="14">
    <source>
        <dbReference type="Proteomes" id="UP000829758"/>
    </source>
</evidence>
<dbReference type="EMBL" id="CP094984">
    <property type="protein sequence ID" value="UON91536.1"/>
    <property type="molecule type" value="Genomic_DNA"/>
</dbReference>
<evidence type="ECO:0000256" key="10">
    <source>
        <dbReference type="SAM" id="Phobius"/>
    </source>
</evidence>
<dbReference type="RefSeq" id="WP_227928706.1">
    <property type="nucleotide sequence ID" value="NZ_CP094984.1"/>
</dbReference>
<comment type="pathway">
    <text evidence="7">Carotenoid biosynthesis; staphyloxanthin biosynthesis; staphyloxanthin from farnesyl diphosphate: step 4/5.</text>
</comment>
<protein>
    <recommendedName>
        <fullName evidence="9">4,4'-diaponeurosporenoate glycosyltransferase</fullName>
    </recommendedName>
</protein>
<organism evidence="12 15">
    <name type="scientific">Arthrobacter zhangbolii</name>
    <dbReference type="NCBI Taxonomy" id="2886936"/>
    <lineage>
        <taxon>Bacteria</taxon>
        <taxon>Bacillati</taxon>
        <taxon>Actinomycetota</taxon>
        <taxon>Actinomycetes</taxon>
        <taxon>Micrococcales</taxon>
        <taxon>Micrococcaceae</taxon>
        <taxon>Arthrobacter</taxon>
    </lineage>
</organism>
<evidence type="ECO:0000313" key="15">
    <source>
        <dbReference type="Proteomes" id="UP001155145"/>
    </source>
</evidence>
<evidence type="ECO:0000313" key="13">
    <source>
        <dbReference type="EMBL" id="UON91536.1"/>
    </source>
</evidence>
<accession>A0A9X1M739</accession>
<dbReference type="Proteomes" id="UP000829758">
    <property type="component" value="Chromosome"/>
</dbReference>
<evidence type="ECO:0000256" key="9">
    <source>
        <dbReference type="ARBA" id="ARBA00040345"/>
    </source>
</evidence>
<comment type="similarity">
    <text evidence="8">Belongs to the glycosyltransferase 2 family. CrtQ subfamily.</text>
</comment>
<dbReference type="Pfam" id="PF00535">
    <property type="entry name" value="Glycos_transf_2"/>
    <property type="match status" value="1"/>
</dbReference>
<evidence type="ECO:0000256" key="1">
    <source>
        <dbReference type="ARBA" id="ARBA00004236"/>
    </source>
</evidence>
<keyword evidence="14" id="KW-1185">Reference proteome</keyword>
<dbReference type="InterPro" id="IPR029044">
    <property type="entry name" value="Nucleotide-diphossugar_trans"/>
</dbReference>
<dbReference type="AlphaFoldDB" id="A0A9X1M739"/>
<name>A0A9X1M739_9MICC</name>
<sequence length="261" mass="28368">MPSPRTAALPSVSVVIPCRDDADLLEACLQSLAQQSVPPAEIVVVDNNSADASADVARRYGARVVFEPVPGIPAAAGAGYDAVAFGADAADLIIARCDADCVLPPDWIARIAENFTANPQLEVLSGPGVFYGMPPWAGRLLAGLYLGAYFLAMGSALARWPVFGSNMAMRAGTWQDISNEVHRDDAQMHDDVCLSFHLGPRRRCRLDRELVVGMAPRAVQTGASLSLRFRRAFHTLAGHWPQEYPWRRWEQRFRPVGDGQG</sequence>
<keyword evidence="4" id="KW-0808">Transferase</keyword>
<dbReference type="Gene3D" id="3.90.550.10">
    <property type="entry name" value="Spore Coat Polysaccharide Biosynthesis Protein SpsA, Chain A"/>
    <property type="match status" value="1"/>
</dbReference>
<keyword evidence="5 10" id="KW-0472">Membrane</keyword>
<dbReference type="GO" id="GO:0016757">
    <property type="term" value="F:glycosyltransferase activity"/>
    <property type="evidence" value="ECO:0007669"/>
    <property type="project" value="UniProtKB-KW"/>
</dbReference>
<evidence type="ECO:0000256" key="3">
    <source>
        <dbReference type="ARBA" id="ARBA00022676"/>
    </source>
</evidence>
<dbReference type="GO" id="GO:0005886">
    <property type="term" value="C:plasma membrane"/>
    <property type="evidence" value="ECO:0007669"/>
    <property type="project" value="UniProtKB-SubCell"/>
</dbReference>
<gene>
    <name evidence="12" type="ORF">LJ755_07730</name>
    <name evidence="13" type="ORF">MUK71_13195</name>
</gene>
<keyword evidence="3" id="KW-0328">Glycosyltransferase</keyword>
<keyword evidence="10" id="KW-0812">Transmembrane</keyword>
<proteinExistence type="inferred from homology"/>
<dbReference type="CDD" id="cd00761">
    <property type="entry name" value="Glyco_tranf_GTA_type"/>
    <property type="match status" value="1"/>
</dbReference>